<comment type="similarity">
    <text evidence="1 6">Belongs to the peptidase S8 family.</text>
</comment>
<sequence length="319" mass="34269">MSTASDAVAQAGGVGLIYAQSRDDNKILCTIPCVKVDLEVGARTLTYMRQSRTPMAKLGTPSNFITSVASPRVAFFSSRGPSSLSPHILKPDIVAPGVDILAASPSVHGAVRYKLDSGTSMSTPHVAGVVALIKAEHSDWSPGAIRSALITTARTTSQSGGDDIRDGGVMDKVTNMFDIGGGLVNPIESLDPGLVYNTTMEDYHLTPNHNHLTNLPYIIIPDLGITKVTVTRTVTNVGPNKSVYKQTLKAPFGTIMKVEPRTLLFNDTKTTTFRVTFVRTIKVQGGFRFGSLTWSDDHGHQVRIPVAVRVIEFGMFGDV</sequence>
<dbReference type="Gene3D" id="3.40.50.200">
    <property type="entry name" value="Peptidase S8/S53 domain"/>
    <property type="match status" value="1"/>
</dbReference>
<evidence type="ECO:0000256" key="2">
    <source>
        <dbReference type="ARBA" id="ARBA00022670"/>
    </source>
</evidence>
<dbReference type="InterPro" id="IPR036852">
    <property type="entry name" value="Peptidase_S8/S53_dom_sf"/>
</dbReference>
<comment type="caution">
    <text evidence="6">Lacks conserved residue(s) required for the propagation of feature annotation.</text>
</comment>
<evidence type="ECO:0000259" key="8">
    <source>
        <dbReference type="Pfam" id="PF17766"/>
    </source>
</evidence>
<dbReference type="OrthoDB" id="1305404at2759"/>
<dbReference type="InterPro" id="IPR000209">
    <property type="entry name" value="Peptidase_S8/S53_dom"/>
</dbReference>
<evidence type="ECO:0000259" key="7">
    <source>
        <dbReference type="Pfam" id="PF00082"/>
    </source>
</evidence>
<dbReference type="Gene3D" id="2.60.40.2310">
    <property type="match status" value="1"/>
</dbReference>
<dbReference type="InterPro" id="IPR045051">
    <property type="entry name" value="SBT"/>
</dbReference>
<dbReference type="Gene3D" id="3.50.30.30">
    <property type="match status" value="1"/>
</dbReference>
<keyword evidence="3" id="KW-0732">Signal</keyword>
<evidence type="ECO:0008006" key="11">
    <source>
        <dbReference type="Google" id="ProtNLM"/>
    </source>
</evidence>
<proteinExistence type="inferred from homology"/>
<dbReference type="GO" id="GO:0006508">
    <property type="term" value="P:proteolysis"/>
    <property type="evidence" value="ECO:0007669"/>
    <property type="project" value="UniProtKB-KW"/>
</dbReference>
<dbReference type="Pfam" id="PF00082">
    <property type="entry name" value="Peptidase_S8"/>
    <property type="match status" value="1"/>
</dbReference>
<keyword evidence="2" id="KW-0645">Protease</keyword>
<dbReference type="Proteomes" id="UP000595140">
    <property type="component" value="Unassembled WGS sequence"/>
</dbReference>
<name>A0A484KM14_9ASTE</name>
<reference evidence="9 10" key="1">
    <citation type="submission" date="2018-04" db="EMBL/GenBank/DDBJ databases">
        <authorList>
            <person name="Vogel A."/>
        </authorList>
    </citation>
    <scope>NUCLEOTIDE SEQUENCE [LARGE SCALE GENOMIC DNA]</scope>
</reference>
<organism evidence="9 10">
    <name type="scientific">Cuscuta campestris</name>
    <dbReference type="NCBI Taxonomy" id="132261"/>
    <lineage>
        <taxon>Eukaryota</taxon>
        <taxon>Viridiplantae</taxon>
        <taxon>Streptophyta</taxon>
        <taxon>Embryophyta</taxon>
        <taxon>Tracheophyta</taxon>
        <taxon>Spermatophyta</taxon>
        <taxon>Magnoliopsida</taxon>
        <taxon>eudicotyledons</taxon>
        <taxon>Gunneridae</taxon>
        <taxon>Pentapetalae</taxon>
        <taxon>asterids</taxon>
        <taxon>lamiids</taxon>
        <taxon>Solanales</taxon>
        <taxon>Convolvulaceae</taxon>
        <taxon>Cuscuteae</taxon>
        <taxon>Cuscuta</taxon>
        <taxon>Cuscuta subgen. Grammica</taxon>
        <taxon>Cuscuta sect. Cleistogrammica</taxon>
    </lineage>
</organism>
<feature type="domain" description="Peptidase S8/S53" evidence="7">
    <location>
        <begin position="70"/>
        <end position="160"/>
    </location>
</feature>
<dbReference type="GO" id="GO:0004252">
    <property type="term" value="F:serine-type endopeptidase activity"/>
    <property type="evidence" value="ECO:0007669"/>
    <property type="project" value="InterPro"/>
</dbReference>
<evidence type="ECO:0000313" key="10">
    <source>
        <dbReference type="Proteomes" id="UP000595140"/>
    </source>
</evidence>
<protein>
    <recommendedName>
        <fullName evidence="11">Subtilisin-like protease fibronectin type-III domain-containing protein</fullName>
    </recommendedName>
</protein>
<dbReference type="EMBL" id="OOIL02000462">
    <property type="protein sequence ID" value="VFQ65495.1"/>
    <property type="molecule type" value="Genomic_DNA"/>
</dbReference>
<feature type="domain" description="Subtilisin-like protease fibronectin type-III" evidence="8">
    <location>
        <begin position="214"/>
        <end position="308"/>
    </location>
</feature>
<keyword evidence="5" id="KW-0720">Serine protease</keyword>
<evidence type="ECO:0000313" key="9">
    <source>
        <dbReference type="EMBL" id="VFQ65495.1"/>
    </source>
</evidence>
<dbReference type="AlphaFoldDB" id="A0A484KM14"/>
<dbReference type="PANTHER" id="PTHR10795">
    <property type="entry name" value="PROPROTEIN CONVERTASE SUBTILISIN/KEXIN"/>
    <property type="match status" value="1"/>
</dbReference>
<dbReference type="InterPro" id="IPR023828">
    <property type="entry name" value="Peptidase_S8_Ser-AS"/>
</dbReference>
<accession>A0A484KM14</accession>
<dbReference type="SUPFAM" id="SSF52743">
    <property type="entry name" value="Subtilisin-like"/>
    <property type="match status" value="1"/>
</dbReference>
<evidence type="ECO:0000256" key="5">
    <source>
        <dbReference type="ARBA" id="ARBA00022825"/>
    </source>
</evidence>
<keyword evidence="4" id="KW-0378">Hydrolase</keyword>
<dbReference type="PROSITE" id="PS00138">
    <property type="entry name" value="SUBTILASE_SER"/>
    <property type="match status" value="1"/>
</dbReference>
<keyword evidence="10" id="KW-1185">Reference proteome</keyword>
<evidence type="ECO:0000256" key="4">
    <source>
        <dbReference type="ARBA" id="ARBA00022801"/>
    </source>
</evidence>
<evidence type="ECO:0000256" key="1">
    <source>
        <dbReference type="ARBA" id="ARBA00011073"/>
    </source>
</evidence>
<dbReference type="Pfam" id="PF17766">
    <property type="entry name" value="fn3_6"/>
    <property type="match status" value="1"/>
</dbReference>
<dbReference type="PROSITE" id="PS51892">
    <property type="entry name" value="SUBTILASE"/>
    <property type="match status" value="1"/>
</dbReference>
<gene>
    <name evidence="9" type="ORF">CCAM_LOCUS7271</name>
</gene>
<dbReference type="InterPro" id="IPR041469">
    <property type="entry name" value="Subtilisin-like_FN3"/>
</dbReference>
<evidence type="ECO:0000256" key="3">
    <source>
        <dbReference type="ARBA" id="ARBA00022729"/>
    </source>
</evidence>
<evidence type="ECO:0000256" key="6">
    <source>
        <dbReference type="PROSITE-ProRule" id="PRU01240"/>
    </source>
</evidence>